<feature type="domain" description="Dynein heavy chain linker" evidence="1">
    <location>
        <begin position="171"/>
        <end position="274"/>
    </location>
</feature>
<dbReference type="Gene3D" id="1.20.140.100">
    <property type="entry name" value="Dynein heavy chain, N-terminal domain 2"/>
    <property type="match status" value="1"/>
</dbReference>
<organism evidence="2 3">
    <name type="scientific">Allomyces macrogynus (strain ATCC 38327)</name>
    <name type="common">Allomyces javanicus var. macrogynus</name>
    <dbReference type="NCBI Taxonomy" id="578462"/>
    <lineage>
        <taxon>Eukaryota</taxon>
        <taxon>Fungi</taxon>
        <taxon>Fungi incertae sedis</taxon>
        <taxon>Blastocladiomycota</taxon>
        <taxon>Blastocladiomycetes</taxon>
        <taxon>Blastocladiales</taxon>
        <taxon>Blastocladiaceae</taxon>
        <taxon>Allomyces</taxon>
    </lineage>
</organism>
<dbReference type="InterPro" id="IPR013602">
    <property type="entry name" value="Dynein_heavy_linker"/>
</dbReference>
<dbReference type="GO" id="GO:0007018">
    <property type="term" value="P:microtubule-based movement"/>
    <property type="evidence" value="ECO:0007669"/>
    <property type="project" value="InterPro"/>
</dbReference>
<dbReference type="STRING" id="578462.A0A0L0RZF9"/>
<dbReference type="Proteomes" id="UP000054350">
    <property type="component" value="Unassembled WGS sequence"/>
</dbReference>
<dbReference type="InterPro" id="IPR042222">
    <property type="entry name" value="Dynein_2_N"/>
</dbReference>
<sequence>MKVRVQEEVMQRFAQRLKRVMEGNFASINAFIRGYDELLTTMDAAHEHDIAVFFKEEHSFHDYSQLNNITFHWPARIHAALARHDEIMAEAKRKNMENLFERRTRFIAELEDLAKQVSELADVGDEDEMPFYVKKVQGIQKQLATALETIAVFNEEELFGLEITTYPRRKAILDALEPYQALYACKSAFQKAYRRFMDGPLMELDAESVEAEIDALRRETFRVGMLVAAVALPQKIIAHIKEKIDEFLLNMPVIQILCNVCLRGRHWKDMSTAAGGISESASKEYSLEKAIQKMVKEWEPLFFNCIAYRETGTYILSALDNVQQLLDDHIVKTQSMRSSPYIKPFNAEIKD</sequence>
<dbReference type="AlphaFoldDB" id="A0A0L0RZF9"/>
<proteinExistence type="predicted"/>
<dbReference type="PANTHER" id="PTHR45703:SF1">
    <property type="entry name" value="DYNEINS HEAVY CHAIN"/>
    <property type="match status" value="1"/>
</dbReference>
<name>A0A0L0RZF9_ALLM3</name>
<feature type="domain" description="Dynein heavy chain linker" evidence="1">
    <location>
        <begin position="277"/>
        <end position="350"/>
    </location>
</feature>
<dbReference type="InterPro" id="IPR026983">
    <property type="entry name" value="DHC"/>
</dbReference>
<evidence type="ECO:0000313" key="2">
    <source>
        <dbReference type="EMBL" id="KNE55718.1"/>
    </source>
</evidence>
<dbReference type="EMBL" id="GG745329">
    <property type="protein sequence ID" value="KNE55718.1"/>
    <property type="molecule type" value="Genomic_DNA"/>
</dbReference>
<dbReference type="GO" id="GO:0051959">
    <property type="term" value="F:dynein light intermediate chain binding"/>
    <property type="evidence" value="ECO:0007669"/>
    <property type="project" value="InterPro"/>
</dbReference>
<gene>
    <name evidence="2" type="ORF">AMAG_17814</name>
</gene>
<dbReference type="PANTHER" id="PTHR45703">
    <property type="entry name" value="DYNEIN HEAVY CHAIN"/>
    <property type="match status" value="1"/>
</dbReference>
<dbReference type="GO" id="GO:0030286">
    <property type="term" value="C:dynein complex"/>
    <property type="evidence" value="ECO:0007669"/>
    <property type="project" value="InterPro"/>
</dbReference>
<protein>
    <recommendedName>
        <fullName evidence="1">Dynein heavy chain linker domain-containing protein</fullName>
    </recommendedName>
</protein>
<evidence type="ECO:0000259" key="1">
    <source>
        <dbReference type="Pfam" id="PF08393"/>
    </source>
</evidence>
<reference evidence="2 3" key="1">
    <citation type="submission" date="2009-11" db="EMBL/GenBank/DDBJ databases">
        <title>Annotation of Allomyces macrogynus ATCC 38327.</title>
        <authorList>
            <consortium name="The Broad Institute Genome Sequencing Platform"/>
            <person name="Russ C."/>
            <person name="Cuomo C."/>
            <person name="Burger G."/>
            <person name="Gray M.W."/>
            <person name="Holland P.W.H."/>
            <person name="King N."/>
            <person name="Lang F.B.F."/>
            <person name="Roger A.J."/>
            <person name="Ruiz-Trillo I."/>
            <person name="Young S.K."/>
            <person name="Zeng Q."/>
            <person name="Gargeya S."/>
            <person name="Fitzgerald M."/>
            <person name="Haas B."/>
            <person name="Abouelleil A."/>
            <person name="Alvarado L."/>
            <person name="Arachchi H.M."/>
            <person name="Berlin A."/>
            <person name="Chapman S.B."/>
            <person name="Gearin G."/>
            <person name="Goldberg J."/>
            <person name="Griggs A."/>
            <person name="Gujja S."/>
            <person name="Hansen M."/>
            <person name="Heiman D."/>
            <person name="Howarth C."/>
            <person name="Larimer J."/>
            <person name="Lui A."/>
            <person name="MacDonald P.J.P."/>
            <person name="McCowen C."/>
            <person name="Montmayeur A."/>
            <person name="Murphy C."/>
            <person name="Neiman D."/>
            <person name="Pearson M."/>
            <person name="Priest M."/>
            <person name="Roberts A."/>
            <person name="Saif S."/>
            <person name="Shea T."/>
            <person name="Sisk P."/>
            <person name="Stolte C."/>
            <person name="Sykes S."/>
            <person name="Wortman J."/>
            <person name="Nusbaum C."/>
            <person name="Birren B."/>
        </authorList>
    </citation>
    <scope>NUCLEOTIDE SEQUENCE [LARGE SCALE GENOMIC DNA]</scope>
    <source>
        <strain evidence="2 3">ATCC 38327</strain>
    </source>
</reference>
<dbReference type="eggNOG" id="KOG3595">
    <property type="taxonomic scope" value="Eukaryota"/>
</dbReference>
<dbReference type="Pfam" id="PF08393">
    <property type="entry name" value="DHC_N2"/>
    <property type="match status" value="2"/>
</dbReference>
<reference evidence="3" key="2">
    <citation type="submission" date="2009-11" db="EMBL/GenBank/DDBJ databases">
        <title>The Genome Sequence of Allomyces macrogynus strain ATCC 38327.</title>
        <authorList>
            <consortium name="The Broad Institute Genome Sequencing Platform"/>
            <person name="Russ C."/>
            <person name="Cuomo C."/>
            <person name="Shea T."/>
            <person name="Young S.K."/>
            <person name="Zeng Q."/>
            <person name="Koehrsen M."/>
            <person name="Haas B."/>
            <person name="Borodovsky M."/>
            <person name="Guigo R."/>
            <person name="Alvarado L."/>
            <person name="Berlin A."/>
            <person name="Borenstein D."/>
            <person name="Chen Z."/>
            <person name="Engels R."/>
            <person name="Freedman E."/>
            <person name="Gellesch M."/>
            <person name="Goldberg J."/>
            <person name="Griggs A."/>
            <person name="Gujja S."/>
            <person name="Heiman D."/>
            <person name="Hepburn T."/>
            <person name="Howarth C."/>
            <person name="Jen D."/>
            <person name="Larson L."/>
            <person name="Lewis B."/>
            <person name="Mehta T."/>
            <person name="Park D."/>
            <person name="Pearson M."/>
            <person name="Roberts A."/>
            <person name="Saif S."/>
            <person name="Shenoy N."/>
            <person name="Sisk P."/>
            <person name="Stolte C."/>
            <person name="Sykes S."/>
            <person name="Walk T."/>
            <person name="White J."/>
            <person name="Yandava C."/>
            <person name="Burger G."/>
            <person name="Gray M.W."/>
            <person name="Holland P.W.H."/>
            <person name="King N."/>
            <person name="Lang F.B.F."/>
            <person name="Roger A.J."/>
            <person name="Ruiz-Trillo I."/>
            <person name="Lander E."/>
            <person name="Nusbaum C."/>
        </authorList>
    </citation>
    <scope>NUCLEOTIDE SEQUENCE [LARGE SCALE GENOMIC DNA]</scope>
    <source>
        <strain evidence="3">ATCC 38327</strain>
    </source>
</reference>
<evidence type="ECO:0000313" key="3">
    <source>
        <dbReference type="Proteomes" id="UP000054350"/>
    </source>
</evidence>
<dbReference type="GO" id="GO:0045505">
    <property type="term" value="F:dynein intermediate chain binding"/>
    <property type="evidence" value="ECO:0007669"/>
    <property type="project" value="InterPro"/>
</dbReference>
<dbReference type="OrthoDB" id="447173at2759"/>
<keyword evidence="3" id="KW-1185">Reference proteome</keyword>
<dbReference type="VEuPathDB" id="FungiDB:AMAG_17814"/>
<accession>A0A0L0RZF9</accession>